<dbReference type="GO" id="GO:0005737">
    <property type="term" value="C:cytoplasm"/>
    <property type="evidence" value="ECO:0007669"/>
    <property type="project" value="UniProtKB-SubCell"/>
</dbReference>
<comment type="catalytic activity">
    <reaction evidence="8 9">
        <text>L-threonine + hydrogencarbonate + ATP = L-threonylcarbamoyladenylate + diphosphate + H2O</text>
        <dbReference type="Rhea" id="RHEA:36407"/>
        <dbReference type="ChEBI" id="CHEBI:15377"/>
        <dbReference type="ChEBI" id="CHEBI:17544"/>
        <dbReference type="ChEBI" id="CHEBI:30616"/>
        <dbReference type="ChEBI" id="CHEBI:33019"/>
        <dbReference type="ChEBI" id="CHEBI:57926"/>
        <dbReference type="ChEBI" id="CHEBI:73682"/>
        <dbReference type="EC" id="2.7.7.87"/>
    </reaction>
</comment>
<dbReference type="HAMAP" id="MF_01852">
    <property type="entry name" value="TsaC"/>
    <property type="match status" value="1"/>
</dbReference>
<comment type="caution">
    <text evidence="11">The sequence shown here is derived from an EMBL/GenBank/DDBJ whole genome shotgun (WGS) entry which is preliminary data.</text>
</comment>
<dbReference type="InterPro" id="IPR050156">
    <property type="entry name" value="TC-AMP_synthase_SUA5"/>
</dbReference>
<keyword evidence="5 9" id="KW-0548">Nucleotidyltransferase</keyword>
<dbReference type="GO" id="GO:0061710">
    <property type="term" value="F:L-threonylcarbamoyladenylate synthase"/>
    <property type="evidence" value="ECO:0007669"/>
    <property type="project" value="UniProtKB-EC"/>
</dbReference>
<dbReference type="GO" id="GO:0005524">
    <property type="term" value="F:ATP binding"/>
    <property type="evidence" value="ECO:0007669"/>
    <property type="project" value="UniProtKB-UniRule"/>
</dbReference>
<evidence type="ECO:0000259" key="10">
    <source>
        <dbReference type="PROSITE" id="PS51163"/>
    </source>
</evidence>
<evidence type="ECO:0000256" key="9">
    <source>
        <dbReference type="HAMAP-Rule" id="MF_01852"/>
    </source>
</evidence>
<evidence type="ECO:0000256" key="3">
    <source>
        <dbReference type="ARBA" id="ARBA00022679"/>
    </source>
</evidence>
<evidence type="ECO:0000256" key="7">
    <source>
        <dbReference type="ARBA" id="ARBA00022840"/>
    </source>
</evidence>
<feature type="domain" description="YrdC-like" evidence="10">
    <location>
        <begin position="3"/>
        <end position="189"/>
    </location>
</feature>
<accession>E8LHE2</accession>
<evidence type="ECO:0000313" key="11">
    <source>
        <dbReference type="EMBL" id="EFY08050.1"/>
    </source>
</evidence>
<dbReference type="HOGENOM" id="CLU_031397_6_0_6"/>
<dbReference type="Gene3D" id="3.90.870.10">
    <property type="entry name" value="DHBP synthase"/>
    <property type="match status" value="1"/>
</dbReference>
<dbReference type="Proteomes" id="UP000018458">
    <property type="component" value="Unassembled WGS sequence"/>
</dbReference>
<evidence type="ECO:0000256" key="5">
    <source>
        <dbReference type="ARBA" id="ARBA00022695"/>
    </source>
</evidence>
<dbReference type="Pfam" id="PF01300">
    <property type="entry name" value="Sua5_yciO_yrdC"/>
    <property type="match status" value="1"/>
</dbReference>
<dbReference type="eggNOG" id="COG0009">
    <property type="taxonomic scope" value="Bacteria"/>
</dbReference>
<dbReference type="InterPro" id="IPR006070">
    <property type="entry name" value="Sua5-like_dom"/>
</dbReference>
<dbReference type="PANTHER" id="PTHR17490">
    <property type="entry name" value="SUA5"/>
    <property type="match status" value="1"/>
</dbReference>
<keyword evidence="4 9" id="KW-0819">tRNA processing</keyword>
<reference evidence="11 12" key="1">
    <citation type="submission" date="2011-01" db="EMBL/GenBank/DDBJ databases">
        <authorList>
            <person name="Weinstock G."/>
            <person name="Sodergren E."/>
            <person name="Clifton S."/>
            <person name="Fulton L."/>
            <person name="Fulton B."/>
            <person name="Courtney L."/>
            <person name="Fronick C."/>
            <person name="Harrison M."/>
            <person name="Strong C."/>
            <person name="Farmer C."/>
            <person name="Delahaunty K."/>
            <person name="Markovic C."/>
            <person name="Hall O."/>
            <person name="Minx P."/>
            <person name="Tomlinson C."/>
            <person name="Mitreva M."/>
            <person name="Hou S."/>
            <person name="Chen J."/>
            <person name="Wollam A."/>
            <person name="Pepin K.H."/>
            <person name="Johnson M."/>
            <person name="Bhonagiri V."/>
            <person name="Zhang X."/>
            <person name="Suruliraj S."/>
            <person name="Warren W."/>
            <person name="Chinwalla A."/>
            <person name="Mardis E.R."/>
            <person name="Wilson R.K."/>
        </authorList>
    </citation>
    <scope>NUCLEOTIDE SEQUENCE [LARGE SCALE GENOMIC DNA]</scope>
    <source>
        <strain evidence="12">DSM 22608 / JCM 16073 / KCTC 15190 / YIT 12066</strain>
    </source>
</reference>
<evidence type="ECO:0000256" key="2">
    <source>
        <dbReference type="ARBA" id="ARBA00022490"/>
    </source>
</evidence>
<dbReference type="STRING" id="762983.HMPREF9444_00101"/>
<organism evidence="11 12">
    <name type="scientific">Succinatimonas hippei (strain DSM 22608 / JCM 16073 / KCTC 15190 / YIT 12066)</name>
    <dbReference type="NCBI Taxonomy" id="762983"/>
    <lineage>
        <taxon>Bacteria</taxon>
        <taxon>Pseudomonadati</taxon>
        <taxon>Pseudomonadota</taxon>
        <taxon>Gammaproteobacteria</taxon>
        <taxon>Aeromonadales</taxon>
        <taxon>Succinivibrionaceae</taxon>
        <taxon>Succinatimonas</taxon>
    </lineage>
</organism>
<comment type="subcellular location">
    <subcellularLocation>
        <location evidence="1 9">Cytoplasm</location>
    </subcellularLocation>
</comment>
<dbReference type="GO" id="GO:0006450">
    <property type="term" value="P:regulation of translational fidelity"/>
    <property type="evidence" value="ECO:0007669"/>
    <property type="project" value="TreeGrafter"/>
</dbReference>
<comment type="function">
    <text evidence="9">Required for the formation of a threonylcarbamoyl group on adenosine at position 37 (t(6)A37) in tRNAs that read codons beginning with adenine. Catalyzes the conversion of L-threonine, HCO(3)(-)/CO(2) and ATP to give threonylcarbamoyl-AMP (TC-AMP) as the acyladenylate intermediate, with the release of diphosphate.</text>
</comment>
<name>E8LHE2_SUCHY</name>
<evidence type="ECO:0000256" key="6">
    <source>
        <dbReference type="ARBA" id="ARBA00022741"/>
    </source>
</evidence>
<keyword evidence="6 9" id="KW-0547">Nucleotide-binding</keyword>
<dbReference type="OrthoDB" id="9814580at2"/>
<keyword evidence="12" id="KW-1185">Reference proteome</keyword>
<keyword evidence="7 9" id="KW-0067">ATP-binding</keyword>
<evidence type="ECO:0000256" key="8">
    <source>
        <dbReference type="ARBA" id="ARBA00048366"/>
    </source>
</evidence>
<evidence type="ECO:0000256" key="4">
    <source>
        <dbReference type="ARBA" id="ARBA00022694"/>
    </source>
</evidence>
<keyword evidence="3 9" id="KW-0808">Transferase</keyword>
<dbReference type="AlphaFoldDB" id="E8LHE2"/>
<gene>
    <name evidence="9" type="primary">tsaC</name>
    <name evidence="11" type="ORF">HMPREF9444_00101</name>
</gene>
<proteinExistence type="inferred from homology"/>
<keyword evidence="2 9" id="KW-0963">Cytoplasm</keyword>
<dbReference type="GO" id="GO:0000049">
    <property type="term" value="F:tRNA binding"/>
    <property type="evidence" value="ECO:0007669"/>
    <property type="project" value="TreeGrafter"/>
</dbReference>
<evidence type="ECO:0000313" key="12">
    <source>
        <dbReference type="Proteomes" id="UP000018458"/>
    </source>
</evidence>
<dbReference type="EC" id="2.7.7.87" evidence="9"/>
<dbReference type="PANTHER" id="PTHR17490:SF18">
    <property type="entry name" value="THREONYLCARBAMOYL-AMP SYNTHASE"/>
    <property type="match status" value="1"/>
</dbReference>
<evidence type="ECO:0000256" key="1">
    <source>
        <dbReference type="ARBA" id="ARBA00004496"/>
    </source>
</evidence>
<dbReference type="PROSITE" id="PS51163">
    <property type="entry name" value="YRDC"/>
    <property type="match status" value="1"/>
</dbReference>
<dbReference type="RefSeq" id="WP_009142330.1">
    <property type="nucleotide sequence ID" value="NZ_GL830944.1"/>
</dbReference>
<dbReference type="InterPro" id="IPR023535">
    <property type="entry name" value="TC-AMP_synthase"/>
</dbReference>
<dbReference type="SUPFAM" id="SSF55821">
    <property type="entry name" value="YrdC/RibB"/>
    <property type="match status" value="1"/>
</dbReference>
<sequence>MDDPKIVKAAEILKQGGVVIAPTEGLYGVSCLASNDRAVERVIKVKERSSAKGLIVAVSSFEMAQSLIDFSKLSSGNIDFMLSMWPGPHTFIVPAAKSVSSLVTGGRDNIALRFTAFSTLQRLCELSGGPLISSSANISGQPPLMTLSDLNAVFGGKVDYILDLPCQGLKGPSSIHDAITGKLLRKGGV</sequence>
<dbReference type="GO" id="GO:0002949">
    <property type="term" value="P:tRNA threonylcarbamoyladenosine modification"/>
    <property type="evidence" value="ECO:0007669"/>
    <property type="project" value="UniProtKB-UniRule"/>
</dbReference>
<protein>
    <recommendedName>
        <fullName evidence="9">Threonylcarbamoyl-AMP synthase</fullName>
        <shortName evidence="9">TC-AMP synthase</shortName>
        <ecNumber evidence="9">2.7.7.87</ecNumber>
    </recommendedName>
    <alternativeName>
        <fullName evidence="9">L-threonylcarbamoyladenylate synthase</fullName>
    </alternativeName>
    <alternativeName>
        <fullName evidence="9">t(6)A37 threonylcarbamoyladenosine biosynthesis protein TsaC</fullName>
    </alternativeName>
    <alternativeName>
        <fullName evidence="9">tRNA threonylcarbamoyladenosine biosynthesis protein TsaC</fullName>
    </alternativeName>
</protein>
<dbReference type="NCBIfam" id="TIGR00057">
    <property type="entry name" value="L-threonylcarbamoyladenylate synthase"/>
    <property type="match status" value="1"/>
</dbReference>
<dbReference type="InterPro" id="IPR017945">
    <property type="entry name" value="DHBP_synth_RibB-like_a/b_dom"/>
</dbReference>
<dbReference type="EMBL" id="AEVO01000006">
    <property type="protein sequence ID" value="EFY08050.1"/>
    <property type="molecule type" value="Genomic_DNA"/>
</dbReference>
<comment type="similarity">
    <text evidence="9">Belongs to the SUA5 family. TsaC subfamily.</text>
</comment>
<dbReference type="GO" id="GO:0003725">
    <property type="term" value="F:double-stranded RNA binding"/>
    <property type="evidence" value="ECO:0007669"/>
    <property type="project" value="InterPro"/>
</dbReference>